<protein>
    <recommendedName>
        <fullName evidence="13">Vacuolar cation/proton exchanger</fullName>
    </recommendedName>
</protein>
<dbReference type="Gramene" id="LPERR02G03040.1">
    <property type="protein sequence ID" value="LPERR02G03040.1"/>
    <property type="gene ID" value="LPERR02G03040"/>
</dbReference>
<evidence type="ECO:0000256" key="6">
    <source>
        <dbReference type="ARBA" id="ARBA00022568"/>
    </source>
</evidence>
<proteinExistence type="inferred from homology"/>
<dbReference type="InterPro" id="IPR004798">
    <property type="entry name" value="CAX-like"/>
</dbReference>
<feature type="transmembrane region" description="Helical" evidence="13">
    <location>
        <begin position="189"/>
        <end position="211"/>
    </location>
</feature>
<feature type="transmembrane region" description="Helical" evidence="13">
    <location>
        <begin position="346"/>
        <end position="369"/>
    </location>
</feature>
<evidence type="ECO:0000256" key="1">
    <source>
        <dbReference type="ARBA" id="ARBA00004128"/>
    </source>
</evidence>
<comment type="subcellular location">
    <subcellularLocation>
        <location evidence="1">Vacuole membrane</location>
        <topology evidence="1">Multi-pass membrane protein</topology>
    </subcellularLocation>
</comment>
<keyword evidence="8 13" id="KW-0106">Calcium</keyword>
<keyword evidence="5 13" id="KW-0926">Vacuole</keyword>
<feature type="transmembrane region" description="Helical" evidence="13">
    <location>
        <begin position="90"/>
        <end position="108"/>
    </location>
</feature>
<keyword evidence="6 13" id="KW-0109">Calcium transport</keyword>
<dbReference type="InterPro" id="IPR044880">
    <property type="entry name" value="NCX_ion-bd_dom_sf"/>
</dbReference>
<evidence type="ECO:0000259" key="14">
    <source>
        <dbReference type="Pfam" id="PF01699"/>
    </source>
</evidence>
<dbReference type="EnsemblPlants" id="LPERR02G03040.1">
    <property type="protein sequence ID" value="LPERR02G03040.1"/>
    <property type="gene ID" value="LPERR02G03040"/>
</dbReference>
<reference evidence="15 16" key="1">
    <citation type="submission" date="2012-08" db="EMBL/GenBank/DDBJ databases">
        <title>Oryza genome evolution.</title>
        <authorList>
            <person name="Wing R.A."/>
        </authorList>
    </citation>
    <scope>NUCLEOTIDE SEQUENCE</scope>
</reference>
<feature type="transmembrane region" description="Helical" evidence="13">
    <location>
        <begin position="375"/>
        <end position="399"/>
    </location>
</feature>
<dbReference type="Gene3D" id="1.20.1420.30">
    <property type="entry name" value="NCX, central ion-binding region"/>
    <property type="match status" value="2"/>
</dbReference>
<evidence type="ECO:0000313" key="16">
    <source>
        <dbReference type="Proteomes" id="UP000032180"/>
    </source>
</evidence>
<feature type="transmembrane region" description="Helical" evidence="13">
    <location>
        <begin position="223"/>
        <end position="243"/>
    </location>
</feature>
<dbReference type="NCBIfam" id="TIGR00378">
    <property type="entry name" value="cax"/>
    <property type="match status" value="1"/>
</dbReference>
<dbReference type="eggNOG" id="KOG1397">
    <property type="taxonomic scope" value="Eukaryota"/>
</dbReference>
<keyword evidence="11 13" id="KW-0472">Membrane</keyword>
<evidence type="ECO:0000256" key="4">
    <source>
        <dbReference type="ARBA" id="ARBA00022449"/>
    </source>
</evidence>
<feature type="transmembrane region" description="Helical" evidence="13">
    <location>
        <begin position="68"/>
        <end position="84"/>
    </location>
</feature>
<organism evidence="15 16">
    <name type="scientific">Leersia perrieri</name>
    <dbReference type="NCBI Taxonomy" id="77586"/>
    <lineage>
        <taxon>Eukaryota</taxon>
        <taxon>Viridiplantae</taxon>
        <taxon>Streptophyta</taxon>
        <taxon>Embryophyta</taxon>
        <taxon>Tracheophyta</taxon>
        <taxon>Spermatophyta</taxon>
        <taxon>Magnoliopsida</taxon>
        <taxon>Liliopsida</taxon>
        <taxon>Poales</taxon>
        <taxon>Poaceae</taxon>
        <taxon>BOP clade</taxon>
        <taxon>Oryzoideae</taxon>
        <taxon>Oryzeae</taxon>
        <taxon>Oryzinae</taxon>
        <taxon>Leersia</taxon>
    </lineage>
</organism>
<dbReference type="STRING" id="77586.A0A0D9VC36"/>
<dbReference type="Proteomes" id="UP000032180">
    <property type="component" value="Chromosome 2"/>
</dbReference>
<accession>A0A0D9VC36</accession>
<evidence type="ECO:0000256" key="8">
    <source>
        <dbReference type="ARBA" id="ARBA00022837"/>
    </source>
</evidence>
<keyword evidence="3 13" id="KW-0813">Transport</keyword>
<comment type="similarity">
    <text evidence="2">Belongs to the Ca(2+):cation antiporter (CaCA) (TC 2.A.19) family. Cation/proton exchanger (CAX) subfamily.</text>
</comment>
<keyword evidence="10 13" id="KW-0406">Ion transport</keyword>
<evidence type="ECO:0000313" key="15">
    <source>
        <dbReference type="EnsemblPlants" id="LPERR02G03040.1"/>
    </source>
</evidence>
<evidence type="ECO:0000256" key="9">
    <source>
        <dbReference type="ARBA" id="ARBA00022989"/>
    </source>
</evidence>
<feature type="transmembrane region" description="Helical" evidence="13">
    <location>
        <begin position="309"/>
        <end position="334"/>
    </location>
</feature>
<dbReference type="InterPro" id="IPR004837">
    <property type="entry name" value="NaCa_Exmemb"/>
</dbReference>
<feature type="domain" description="Sodium/calcium exchanger membrane region" evidence="14">
    <location>
        <begin position="90"/>
        <end position="245"/>
    </location>
</feature>
<dbReference type="AlphaFoldDB" id="A0A0D9VC36"/>
<name>A0A0D9VC36_9ORYZ</name>
<dbReference type="GO" id="GO:0015369">
    <property type="term" value="F:calcium:proton antiporter activity"/>
    <property type="evidence" value="ECO:0007669"/>
    <property type="project" value="UniProtKB-UniRule"/>
</dbReference>
<evidence type="ECO:0000256" key="5">
    <source>
        <dbReference type="ARBA" id="ARBA00022554"/>
    </source>
</evidence>
<dbReference type="FunFam" id="1.20.1420.30:FF:000012">
    <property type="entry name" value="Vacuolar cation/proton exchanger"/>
    <property type="match status" value="1"/>
</dbReference>
<keyword evidence="4 13" id="KW-0050">Antiport</keyword>
<keyword evidence="16" id="KW-1185">Reference proteome</keyword>
<keyword evidence="7 13" id="KW-0812">Transmembrane</keyword>
<evidence type="ECO:0000256" key="11">
    <source>
        <dbReference type="ARBA" id="ARBA00023136"/>
    </source>
</evidence>
<evidence type="ECO:0000256" key="10">
    <source>
        <dbReference type="ARBA" id="ARBA00023065"/>
    </source>
</evidence>
<evidence type="ECO:0000256" key="2">
    <source>
        <dbReference type="ARBA" id="ARBA00008248"/>
    </source>
</evidence>
<evidence type="ECO:0000256" key="13">
    <source>
        <dbReference type="RuleBase" id="RU365028"/>
    </source>
</evidence>
<dbReference type="GO" id="GO:0006874">
    <property type="term" value="P:intracellular calcium ion homeostasis"/>
    <property type="evidence" value="ECO:0007669"/>
    <property type="project" value="TreeGrafter"/>
</dbReference>
<feature type="transmembrane region" description="Helical" evidence="13">
    <location>
        <begin position="278"/>
        <end position="297"/>
    </location>
</feature>
<evidence type="ECO:0000256" key="12">
    <source>
        <dbReference type="ARBA" id="ARBA00025327"/>
    </source>
</evidence>
<dbReference type="PANTHER" id="PTHR31503">
    <property type="entry name" value="VACUOLAR CALCIUM ION TRANSPORTER"/>
    <property type="match status" value="1"/>
</dbReference>
<comment type="function">
    <text evidence="12 13">Vacuolar cation/proton exchanger (CAX). Translocates Ca(2+) and other metal ions into vacuoles using the proton gradient formed by H(+)-ATPase and H(+)-pyrophosphatase.</text>
</comment>
<dbReference type="GO" id="GO:0009705">
    <property type="term" value="C:plant-type vacuole membrane"/>
    <property type="evidence" value="ECO:0007669"/>
    <property type="project" value="TreeGrafter"/>
</dbReference>
<evidence type="ECO:0000256" key="7">
    <source>
        <dbReference type="ARBA" id="ARBA00022692"/>
    </source>
</evidence>
<reference evidence="15" key="3">
    <citation type="submission" date="2015-04" db="UniProtKB">
        <authorList>
            <consortium name="EnsemblPlants"/>
        </authorList>
    </citation>
    <scope>IDENTIFICATION</scope>
</reference>
<dbReference type="InterPro" id="IPR004713">
    <property type="entry name" value="CaH_exchang"/>
</dbReference>
<dbReference type="Pfam" id="PF01699">
    <property type="entry name" value="Na_Ca_ex"/>
    <property type="match status" value="2"/>
</dbReference>
<comment type="caution">
    <text evidence="13">Lacks conserved residue(s) required for the propagation of feature annotation.</text>
</comment>
<reference evidence="16" key="2">
    <citation type="submission" date="2013-12" db="EMBL/GenBank/DDBJ databases">
        <authorList>
            <person name="Yu Y."/>
            <person name="Lee S."/>
            <person name="de Baynast K."/>
            <person name="Wissotski M."/>
            <person name="Liu L."/>
            <person name="Talag J."/>
            <person name="Goicoechea J."/>
            <person name="Angelova A."/>
            <person name="Jetty R."/>
            <person name="Kudrna D."/>
            <person name="Golser W."/>
            <person name="Rivera L."/>
            <person name="Zhang J."/>
            <person name="Wing R."/>
        </authorList>
    </citation>
    <scope>NUCLEOTIDE SEQUENCE</scope>
</reference>
<dbReference type="PANTHER" id="PTHR31503:SF48">
    <property type="entry name" value="VACUOLAR CATION_PROTON EXCHANGER 2"/>
    <property type="match status" value="1"/>
</dbReference>
<feature type="domain" description="Sodium/calcium exchanger membrane region" evidence="14">
    <location>
        <begin position="279"/>
        <end position="396"/>
    </location>
</feature>
<sequence length="409" mass="44391">MDKINGTIPESTNQVSSLASRADEFEDEALVTPEELSTRTGGFQRNAGSMNWGTFDSMMKTVFLKSKLNVLIVCGLLAILLNYVTKRHDWVFLLSMLGIIPLTERLGFATKQLALFTSPIVGGLLNAAFSNATELIISIHALRSGKLRVVQQCLLGSILSNLLLVLGSAFFSGGLACGKIMQTFNKADAVVNSGLLLMAVMGLLIPAALHYTHSEIHSGKSELALSRFSSCIMLVAYASYLYFQLSNNRHRNEANVRVIHNDEDDNGDEVPEISKWEAMAWLAVFTACISVLSYYLVDAIHGASKGWNIPVAFISVVLLPIVANSAGHACAVMFAMKDKLGISIGVAIGSSIQISMFGIPFCVAMGWVIGKPMDLNFHLFETASLLTTVLVVAFLMQILRKPILLHCGK</sequence>
<evidence type="ECO:0000256" key="3">
    <source>
        <dbReference type="ARBA" id="ARBA00022448"/>
    </source>
</evidence>
<feature type="transmembrane region" description="Helical" evidence="13">
    <location>
        <begin position="120"/>
        <end position="142"/>
    </location>
</feature>
<keyword evidence="9 13" id="KW-1133">Transmembrane helix</keyword>
<feature type="transmembrane region" description="Helical" evidence="13">
    <location>
        <begin position="154"/>
        <end position="177"/>
    </location>
</feature>